<dbReference type="EMBL" id="BOQP01000035">
    <property type="protein sequence ID" value="GIM78835.1"/>
    <property type="molecule type" value="Genomic_DNA"/>
</dbReference>
<feature type="domain" description="Glycosyltransferase subfamily 4-like N-terminal" evidence="4">
    <location>
        <begin position="31"/>
        <end position="188"/>
    </location>
</feature>
<dbReference type="Gene3D" id="3.40.50.2000">
    <property type="entry name" value="Glycogen Phosphorylase B"/>
    <property type="match status" value="2"/>
</dbReference>
<keyword evidence="1 5" id="KW-0328">Glycosyltransferase</keyword>
<dbReference type="Pfam" id="PF00534">
    <property type="entry name" value="Glycos_transf_1"/>
    <property type="match status" value="1"/>
</dbReference>
<dbReference type="AlphaFoldDB" id="A0A919VXT7"/>
<evidence type="ECO:0000256" key="2">
    <source>
        <dbReference type="ARBA" id="ARBA00022679"/>
    </source>
</evidence>
<keyword evidence="2" id="KW-0808">Transferase</keyword>
<dbReference type="Pfam" id="PF13439">
    <property type="entry name" value="Glyco_transf_4"/>
    <property type="match status" value="1"/>
</dbReference>
<comment type="caution">
    <text evidence="5">The sequence shown here is derived from an EMBL/GenBank/DDBJ whole genome shotgun (WGS) entry which is preliminary data.</text>
</comment>
<dbReference type="PANTHER" id="PTHR46401:SF2">
    <property type="entry name" value="GLYCOSYLTRANSFERASE WBBK-RELATED"/>
    <property type="match status" value="1"/>
</dbReference>
<reference evidence="5" key="1">
    <citation type="submission" date="2021-03" db="EMBL/GenBank/DDBJ databases">
        <title>Whole genome shotgun sequence of Actinoplanes consettensis NBRC 14913.</title>
        <authorList>
            <person name="Komaki H."/>
            <person name="Tamura T."/>
        </authorList>
    </citation>
    <scope>NUCLEOTIDE SEQUENCE</scope>
    <source>
        <strain evidence="5">NBRC 14913</strain>
    </source>
</reference>
<dbReference type="GO" id="GO:0016757">
    <property type="term" value="F:glycosyltransferase activity"/>
    <property type="evidence" value="ECO:0007669"/>
    <property type="project" value="UniProtKB-KW"/>
</dbReference>
<dbReference type="SUPFAM" id="SSF53756">
    <property type="entry name" value="UDP-Glycosyltransferase/glycogen phosphorylase"/>
    <property type="match status" value="1"/>
</dbReference>
<evidence type="ECO:0000256" key="1">
    <source>
        <dbReference type="ARBA" id="ARBA00022676"/>
    </source>
</evidence>
<dbReference type="InterPro" id="IPR028098">
    <property type="entry name" value="Glyco_trans_4-like_N"/>
</dbReference>
<dbReference type="InterPro" id="IPR001296">
    <property type="entry name" value="Glyco_trans_1"/>
</dbReference>
<name>A0A919VXT7_9ACTN</name>
<protein>
    <submittedName>
        <fullName evidence="5">Mannosyltransferase</fullName>
    </submittedName>
</protein>
<accession>A0A919VXT7</accession>
<dbReference type="GO" id="GO:0009103">
    <property type="term" value="P:lipopolysaccharide biosynthetic process"/>
    <property type="evidence" value="ECO:0007669"/>
    <property type="project" value="TreeGrafter"/>
</dbReference>
<proteinExistence type="predicted"/>
<evidence type="ECO:0000259" key="4">
    <source>
        <dbReference type="Pfam" id="PF13439"/>
    </source>
</evidence>
<dbReference type="Proteomes" id="UP000680865">
    <property type="component" value="Unassembled WGS sequence"/>
</dbReference>
<feature type="domain" description="Glycosyl transferase family 1" evidence="3">
    <location>
        <begin position="205"/>
        <end position="349"/>
    </location>
</feature>
<keyword evidence="6" id="KW-1185">Reference proteome</keyword>
<evidence type="ECO:0000313" key="5">
    <source>
        <dbReference type="EMBL" id="GIM78835.1"/>
    </source>
</evidence>
<evidence type="ECO:0000259" key="3">
    <source>
        <dbReference type="Pfam" id="PF00534"/>
    </source>
</evidence>
<sequence length="382" mass="40759">MAAGAGRWCDDPRMAVRIGVDGRVLNERYHGIGRVAYELCRGMARVPGVELVVFVGDQRSERFDVAALGALPGVSVRRVGMKAVDVRQLWGWWAAARDVDVMFFPYHLGASPVLGKPGVALVHDCIFETDARFAPSRAVGWAYRVMTGLVVRSLTVATVSAASAQEIERFYGRRVHPGRVIHNGVDQELRGSAEGARRLREEFGLEPGYVLHVGAQRPHKNVGLLVEAVAAVPGARLVLVGSADERFPVEKSAGERVTRLPFVPEELLGSLYAGAALLAYPSLVEGFGLPMLEAMVAGTAVLASDVPVLREVGGSAALYAAPTCAEAWTAAISRLLADDDLRAQLGAAGVVHASGFTWDRAAERLVAACRELAGSYPAAAER</sequence>
<organism evidence="5 6">
    <name type="scientific">Winogradskya consettensis</name>
    <dbReference type="NCBI Taxonomy" id="113560"/>
    <lineage>
        <taxon>Bacteria</taxon>
        <taxon>Bacillati</taxon>
        <taxon>Actinomycetota</taxon>
        <taxon>Actinomycetes</taxon>
        <taxon>Micromonosporales</taxon>
        <taxon>Micromonosporaceae</taxon>
        <taxon>Winogradskya</taxon>
    </lineage>
</organism>
<evidence type="ECO:0000313" key="6">
    <source>
        <dbReference type="Proteomes" id="UP000680865"/>
    </source>
</evidence>
<gene>
    <name evidence="5" type="ORF">Aco04nite_62460</name>
</gene>
<dbReference type="CDD" id="cd03809">
    <property type="entry name" value="GT4_MtfB-like"/>
    <property type="match status" value="1"/>
</dbReference>
<dbReference type="PANTHER" id="PTHR46401">
    <property type="entry name" value="GLYCOSYLTRANSFERASE WBBK-RELATED"/>
    <property type="match status" value="1"/>
</dbReference>